<feature type="transmembrane region" description="Helical" evidence="6">
    <location>
        <begin position="118"/>
        <end position="137"/>
    </location>
</feature>
<sequence>MSSFSSIFSSVPQPTKALLSFEHISSKTQQHLKKTYTTLLLFALAATVGCLVQQYFHIQSFLGTVLGFVLLFVFIGGKFSGASSETQMWTLCGFTFCQGISIGPLVEMTMHLDPMLPFYALSSTAILFGCFSLFALLSKRREYLYLGGICSSVLGIFFWMSLLNMFFRSSAMAMVELYGGLLLFSAYVVYDTQMIIEKAELGSGDHVSHAFELFLDAFSLFVRILLILARNKQKKDEEGKKKRRPRY</sequence>
<dbReference type="PANTHER" id="PTHR23291:SF32">
    <property type="entry name" value="BAX INHIBITOR 1"/>
    <property type="match status" value="1"/>
</dbReference>
<feature type="transmembrane region" description="Helical" evidence="6">
    <location>
        <begin position="59"/>
        <end position="76"/>
    </location>
</feature>
<keyword evidence="3 6" id="KW-0812">Transmembrane</keyword>
<comment type="similarity">
    <text evidence="2 6">Belongs to the BI1 family.</text>
</comment>
<feature type="transmembrane region" description="Helical" evidence="6">
    <location>
        <begin position="35"/>
        <end position="52"/>
    </location>
</feature>
<dbReference type="EMBL" id="HBGD01002273">
    <property type="protein sequence ID" value="CAD9078667.1"/>
    <property type="molecule type" value="Transcribed_RNA"/>
</dbReference>
<evidence type="ECO:0000256" key="4">
    <source>
        <dbReference type="ARBA" id="ARBA00022989"/>
    </source>
</evidence>
<evidence type="ECO:0000313" key="7">
    <source>
        <dbReference type="EMBL" id="CAD9078667.1"/>
    </source>
</evidence>
<proteinExistence type="inferred from homology"/>
<dbReference type="AlphaFoldDB" id="A0A7S1KMD1"/>
<evidence type="ECO:0008006" key="8">
    <source>
        <dbReference type="Google" id="ProtNLM"/>
    </source>
</evidence>
<keyword evidence="5 6" id="KW-0472">Membrane</keyword>
<feature type="transmembrane region" description="Helical" evidence="6">
    <location>
        <begin position="170"/>
        <end position="190"/>
    </location>
</feature>
<protein>
    <recommendedName>
        <fullName evidence="8">Bax inhibitor 1</fullName>
    </recommendedName>
</protein>
<comment type="subcellular location">
    <subcellularLocation>
        <location evidence="1">Membrane</location>
        <topology evidence="1">Multi-pass membrane protein</topology>
    </subcellularLocation>
</comment>
<accession>A0A7S1KMD1</accession>
<evidence type="ECO:0000256" key="5">
    <source>
        <dbReference type="ARBA" id="ARBA00023136"/>
    </source>
</evidence>
<evidence type="ECO:0000256" key="6">
    <source>
        <dbReference type="RuleBase" id="RU004379"/>
    </source>
</evidence>
<evidence type="ECO:0000256" key="2">
    <source>
        <dbReference type="ARBA" id="ARBA00010350"/>
    </source>
</evidence>
<evidence type="ECO:0000256" key="1">
    <source>
        <dbReference type="ARBA" id="ARBA00004141"/>
    </source>
</evidence>
<feature type="transmembrane region" description="Helical" evidence="6">
    <location>
        <begin position="143"/>
        <end position="163"/>
    </location>
</feature>
<feature type="transmembrane region" description="Helical" evidence="6">
    <location>
        <begin position="88"/>
        <end position="106"/>
    </location>
</feature>
<gene>
    <name evidence="7" type="ORF">PCOS0759_LOCUS1899</name>
</gene>
<evidence type="ECO:0000256" key="3">
    <source>
        <dbReference type="ARBA" id="ARBA00022692"/>
    </source>
</evidence>
<dbReference type="InterPro" id="IPR006214">
    <property type="entry name" value="Bax_inhibitor_1-related"/>
</dbReference>
<name>A0A7S1KMD1_9EUKA</name>
<dbReference type="PANTHER" id="PTHR23291">
    <property type="entry name" value="BAX INHIBITOR-RELATED"/>
    <property type="match status" value="1"/>
</dbReference>
<keyword evidence="4 6" id="KW-1133">Transmembrane helix</keyword>
<reference evidence="7" key="1">
    <citation type="submission" date="2021-01" db="EMBL/GenBank/DDBJ databases">
        <authorList>
            <person name="Corre E."/>
            <person name="Pelletier E."/>
            <person name="Niang G."/>
            <person name="Scheremetjew M."/>
            <person name="Finn R."/>
            <person name="Kale V."/>
            <person name="Holt S."/>
            <person name="Cochrane G."/>
            <person name="Meng A."/>
            <person name="Brown T."/>
            <person name="Cohen L."/>
        </authorList>
    </citation>
    <scope>NUCLEOTIDE SEQUENCE</scope>
    <source>
        <strain evidence="7">WS</strain>
    </source>
</reference>
<organism evidence="7">
    <name type="scientific">Percolomonas cosmopolitus</name>
    <dbReference type="NCBI Taxonomy" id="63605"/>
    <lineage>
        <taxon>Eukaryota</taxon>
        <taxon>Discoba</taxon>
        <taxon>Heterolobosea</taxon>
        <taxon>Tetramitia</taxon>
        <taxon>Eutetramitia</taxon>
        <taxon>Percolomonadidae</taxon>
        <taxon>Percolomonas</taxon>
    </lineage>
</organism>
<dbReference type="GO" id="GO:0016020">
    <property type="term" value="C:membrane"/>
    <property type="evidence" value="ECO:0007669"/>
    <property type="project" value="UniProtKB-SubCell"/>
</dbReference>
<dbReference type="Pfam" id="PF01027">
    <property type="entry name" value="Bax1-I"/>
    <property type="match status" value="1"/>
</dbReference>